<evidence type="ECO:0000313" key="3">
    <source>
        <dbReference type="Proteomes" id="UP000198888"/>
    </source>
</evidence>
<sequence length="353" mass="38036">MGSDNSDEEDRERILAPDDLDITAQPEVEEIDDGRYVVSPDGPAKKPNRDLLENPDWLSDDDETETAPEPSDSPPREPRGEQSTSQPDEESTPRQPQPDNRSTPQAGGQNQQPPGNTQPGGQNQQSPNTQSGGRGQQSPTNQPTNRGQQSPTQSGGRKQQSSSNRSGDRGNQQSPNTQSGGRSQQSSNTQSSSRNQRSGNHNQQSTGGGSPTPSSSELAAHDQPPVDPPAVELTNANVSKFLAEELTQGDGDYGFDATLNVEGEVNRGRMTSDDIGETLETLLRWYARQTTEEVEPESVLGIILAGSDLAVEYPVQSVYTVVKRHDLKPDDSISDLLAAVRKEGSFTVPPSEE</sequence>
<keyword evidence="3" id="KW-1185">Reference proteome</keyword>
<feature type="compositionally biased region" description="Polar residues" evidence="1">
    <location>
        <begin position="93"/>
        <end position="106"/>
    </location>
</feature>
<feature type="compositionally biased region" description="Polar residues" evidence="1">
    <location>
        <begin position="136"/>
        <end position="175"/>
    </location>
</feature>
<dbReference type="Proteomes" id="UP000198888">
    <property type="component" value="Unassembled WGS sequence"/>
</dbReference>
<feature type="compositionally biased region" description="Basic and acidic residues" evidence="1">
    <location>
        <begin position="43"/>
        <end position="52"/>
    </location>
</feature>
<dbReference type="KEGG" id="hae:halTADL_1809"/>
<gene>
    <name evidence="2" type="ORF">SAMN05444271_101157</name>
</gene>
<reference evidence="2 3" key="1">
    <citation type="submission" date="2016-10" db="EMBL/GenBank/DDBJ databases">
        <authorList>
            <person name="de Groot N.N."/>
        </authorList>
    </citation>
    <scope>NUCLEOTIDE SEQUENCE [LARGE SCALE GENOMIC DNA]</scope>
    <source>
        <strain evidence="2 3">DSM 22187</strain>
    </source>
</reference>
<protein>
    <submittedName>
        <fullName evidence="2">Uncharacterized protein</fullName>
    </submittedName>
</protein>
<feature type="region of interest" description="Disordered" evidence="1">
    <location>
        <begin position="1"/>
        <end position="232"/>
    </location>
</feature>
<dbReference type="EMBL" id="FNYR01000001">
    <property type="protein sequence ID" value="SEI48615.1"/>
    <property type="molecule type" value="Genomic_DNA"/>
</dbReference>
<feature type="compositionally biased region" description="Low complexity" evidence="1">
    <location>
        <begin position="176"/>
        <end position="216"/>
    </location>
</feature>
<feature type="compositionally biased region" description="Acidic residues" evidence="1">
    <location>
        <begin position="1"/>
        <end position="10"/>
    </location>
</feature>
<dbReference type="STRING" id="1073996.SAMN05444271_101157"/>
<dbReference type="RefSeq" id="WP_089670659.1">
    <property type="nucleotide sequence ID" value="NZ_CP024845.1"/>
</dbReference>
<feature type="compositionally biased region" description="Low complexity" evidence="1">
    <location>
        <begin position="107"/>
        <end position="131"/>
    </location>
</feature>
<dbReference type="OrthoDB" id="177137at2157"/>
<proteinExistence type="predicted"/>
<dbReference type="InterPro" id="IPR055923">
    <property type="entry name" value="DUF7500"/>
</dbReference>
<dbReference type="GeneID" id="35002595"/>
<dbReference type="AlphaFoldDB" id="A0A1H6RAI1"/>
<evidence type="ECO:0000256" key="1">
    <source>
        <dbReference type="SAM" id="MobiDB-lite"/>
    </source>
</evidence>
<organism evidence="2 3">
    <name type="scientific">Halohasta litchfieldiae</name>
    <dbReference type="NCBI Taxonomy" id="1073996"/>
    <lineage>
        <taxon>Archaea</taxon>
        <taxon>Methanobacteriati</taxon>
        <taxon>Methanobacteriota</taxon>
        <taxon>Stenosarchaea group</taxon>
        <taxon>Halobacteria</taxon>
        <taxon>Halobacteriales</taxon>
        <taxon>Haloferacaceae</taxon>
        <taxon>Halohasta</taxon>
    </lineage>
</organism>
<dbReference type="Pfam" id="PF24332">
    <property type="entry name" value="DUF7500"/>
    <property type="match status" value="1"/>
</dbReference>
<evidence type="ECO:0000313" key="2">
    <source>
        <dbReference type="EMBL" id="SEI48615.1"/>
    </source>
</evidence>
<accession>A0A1H6RAI1</accession>
<accession>A0A2H4Q2H0</accession>
<name>A0A1H6RAI1_9EURY</name>